<dbReference type="PROSITE" id="PS50005">
    <property type="entry name" value="TPR"/>
    <property type="match status" value="2"/>
</dbReference>
<dbReference type="Pfam" id="PF13469">
    <property type="entry name" value="Sulfotransfer_3"/>
    <property type="match status" value="1"/>
</dbReference>
<evidence type="ECO:0000313" key="4">
    <source>
        <dbReference type="Proteomes" id="UP001156641"/>
    </source>
</evidence>
<dbReference type="PANTHER" id="PTHR12788">
    <property type="entry name" value="PROTEIN-TYROSINE SULFOTRANSFERASE 2"/>
    <property type="match status" value="1"/>
</dbReference>
<dbReference type="Gene3D" id="1.25.40.10">
    <property type="entry name" value="Tetratricopeptide repeat domain"/>
    <property type="match status" value="1"/>
</dbReference>
<accession>A0ABQ6A2N1</accession>
<name>A0ABQ6A2N1_9PROT</name>
<dbReference type="Pfam" id="PF13414">
    <property type="entry name" value="TPR_11"/>
    <property type="match status" value="1"/>
</dbReference>
<reference evidence="4" key="1">
    <citation type="journal article" date="2019" name="Int. J. Syst. Evol. Microbiol.">
        <title>The Global Catalogue of Microorganisms (GCM) 10K type strain sequencing project: providing services to taxonomists for standard genome sequencing and annotation.</title>
        <authorList>
            <consortium name="The Broad Institute Genomics Platform"/>
            <consortium name="The Broad Institute Genome Sequencing Center for Infectious Disease"/>
            <person name="Wu L."/>
            <person name="Ma J."/>
        </authorList>
    </citation>
    <scope>NUCLEOTIDE SEQUENCE [LARGE SCALE GENOMIC DNA]</scope>
    <source>
        <strain evidence="4">NBRC 112502</strain>
    </source>
</reference>
<dbReference type="Gene3D" id="3.40.50.300">
    <property type="entry name" value="P-loop containing nucleotide triphosphate hydrolases"/>
    <property type="match status" value="1"/>
</dbReference>
<evidence type="ECO:0008006" key="5">
    <source>
        <dbReference type="Google" id="ProtNLM"/>
    </source>
</evidence>
<keyword evidence="2" id="KW-0802">TPR repeat</keyword>
<gene>
    <name evidence="3" type="ORF">GCM10010909_02400</name>
</gene>
<sequence>MNRQERRRLAKTNPSNSAALLAQGVRAHQAGNLAAAETAYREVLHQEPGHFDAMRLLGELILSRGQARDALALLNHLTALHPRNFLAHYTLGNACRLTGQVDTAIACYRNTLALNPGFAAAHHGLGLALRRAEREREAADNFRQALTAEPNWAEAWKDLGLALAMLGELPDAEAALKRATALRPGFGEAQRHLAAIRCDTPTQAETAALLACAADPRLPPDEKLEILFTLGRQEDKAGQYEAAFNHFAAANALLRARQAQAGIGFERARLVQDVDKLASTFSPAFFVAQGGTGSPSEAPVFIVGMPRAGSTLFEQIAASHSQVFGAGECLGIGAAAARIGWAPSPAWTPAALRTEAETYLRTQQSKAGTAARIIDKMPDNIFQLGLISALFPQARIIFCARDPRDTILSCFFQHFAQPLAYDTDLQDCAFRLREVERLTRHWQSVLKLRHMTLSYDALLAAPEAESRRLISFLGLDWEAQCLDFHQSARAVRTASWAQVRQPLYQNASGRWRHYAAQLSGVEI</sequence>
<dbReference type="InterPro" id="IPR019734">
    <property type="entry name" value="TPR_rpt"/>
</dbReference>
<dbReference type="PANTHER" id="PTHR12788:SF10">
    <property type="entry name" value="PROTEIN-TYROSINE SULFOTRANSFERASE"/>
    <property type="match status" value="1"/>
</dbReference>
<feature type="repeat" description="TPR" evidence="2">
    <location>
        <begin position="153"/>
        <end position="186"/>
    </location>
</feature>
<evidence type="ECO:0000313" key="3">
    <source>
        <dbReference type="EMBL" id="GLR65562.1"/>
    </source>
</evidence>
<dbReference type="SMART" id="SM00028">
    <property type="entry name" value="TPR"/>
    <property type="match status" value="5"/>
</dbReference>
<evidence type="ECO:0000256" key="1">
    <source>
        <dbReference type="ARBA" id="ARBA00022679"/>
    </source>
</evidence>
<dbReference type="Pfam" id="PF14559">
    <property type="entry name" value="TPR_19"/>
    <property type="match status" value="1"/>
</dbReference>
<protein>
    <recommendedName>
        <fullName evidence="5">Tetratricopeptide repeat protein</fullName>
    </recommendedName>
</protein>
<dbReference type="Proteomes" id="UP001156641">
    <property type="component" value="Unassembled WGS sequence"/>
</dbReference>
<dbReference type="EMBL" id="BSOS01000005">
    <property type="protein sequence ID" value="GLR65562.1"/>
    <property type="molecule type" value="Genomic_DNA"/>
</dbReference>
<dbReference type="RefSeq" id="WP_284256063.1">
    <property type="nucleotide sequence ID" value="NZ_BSOS01000005.1"/>
</dbReference>
<dbReference type="SUPFAM" id="SSF52540">
    <property type="entry name" value="P-loop containing nucleoside triphosphate hydrolases"/>
    <property type="match status" value="1"/>
</dbReference>
<feature type="repeat" description="TPR" evidence="2">
    <location>
        <begin position="119"/>
        <end position="152"/>
    </location>
</feature>
<dbReference type="SUPFAM" id="SSF48452">
    <property type="entry name" value="TPR-like"/>
    <property type="match status" value="1"/>
</dbReference>
<proteinExistence type="predicted"/>
<keyword evidence="4" id="KW-1185">Reference proteome</keyword>
<comment type="caution">
    <text evidence="3">The sequence shown here is derived from an EMBL/GenBank/DDBJ whole genome shotgun (WGS) entry which is preliminary data.</text>
</comment>
<dbReference type="InterPro" id="IPR026634">
    <property type="entry name" value="TPST-like"/>
</dbReference>
<evidence type="ECO:0000256" key="2">
    <source>
        <dbReference type="PROSITE-ProRule" id="PRU00339"/>
    </source>
</evidence>
<keyword evidence="1" id="KW-0808">Transferase</keyword>
<organism evidence="3 4">
    <name type="scientific">Acidocella aquatica</name>
    <dbReference type="NCBI Taxonomy" id="1922313"/>
    <lineage>
        <taxon>Bacteria</taxon>
        <taxon>Pseudomonadati</taxon>
        <taxon>Pseudomonadota</taxon>
        <taxon>Alphaproteobacteria</taxon>
        <taxon>Acetobacterales</taxon>
        <taxon>Acidocellaceae</taxon>
        <taxon>Acidocella</taxon>
    </lineage>
</organism>
<dbReference type="InterPro" id="IPR011990">
    <property type="entry name" value="TPR-like_helical_dom_sf"/>
</dbReference>
<dbReference type="InterPro" id="IPR027417">
    <property type="entry name" value="P-loop_NTPase"/>
</dbReference>